<organism evidence="1 2">
    <name type="scientific">Plantactinospora soyae</name>
    <dbReference type="NCBI Taxonomy" id="1544732"/>
    <lineage>
        <taxon>Bacteria</taxon>
        <taxon>Bacillati</taxon>
        <taxon>Actinomycetota</taxon>
        <taxon>Actinomycetes</taxon>
        <taxon>Micromonosporales</taxon>
        <taxon>Micromonosporaceae</taxon>
        <taxon>Plantactinospora</taxon>
    </lineage>
</organism>
<dbReference type="EMBL" id="JADBEB010000001">
    <property type="protein sequence ID" value="MBE1487347.1"/>
    <property type="molecule type" value="Genomic_DNA"/>
</dbReference>
<dbReference type="Proteomes" id="UP000649753">
    <property type="component" value="Unassembled WGS sequence"/>
</dbReference>
<evidence type="ECO:0000313" key="1">
    <source>
        <dbReference type="EMBL" id="MBE1487347.1"/>
    </source>
</evidence>
<keyword evidence="2" id="KW-1185">Reference proteome</keyword>
<reference evidence="1" key="1">
    <citation type="submission" date="2020-10" db="EMBL/GenBank/DDBJ databases">
        <title>Sequencing the genomes of 1000 actinobacteria strains.</title>
        <authorList>
            <person name="Klenk H.-P."/>
        </authorList>
    </citation>
    <scope>NUCLEOTIDE SEQUENCE</scope>
    <source>
        <strain evidence="1">DSM 46832</strain>
    </source>
</reference>
<dbReference type="AlphaFoldDB" id="A0A927M5H9"/>
<protein>
    <submittedName>
        <fullName evidence="1">Uncharacterized protein</fullName>
    </submittedName>
</protein>
<accession>A0A927M5H9</accession>
<sequence length="89" mass="9015">MKIAASAAASVAMVSGIAPDATQTLRMIAGGTVAPIRGAILVGSCDGRRTCPPKRHVHNGLNDMRHFISPSSSSCGSPRISAAYPLGLG</sequence>
<gene>
    <name evidence="1" type="ORF">H4W31_002985</name>
</gene>
<name>A0A927M5H9_9ACTN</name>
<evidence type="ECO:0000313" key="2">
    <source>
        <dbReference type="Proteomes" id="UP000649753"/>
    </source>
</evidence>
<dbReference type="RefSeq" id="WP_192767207.1">
    <property type="nucleotide sequence ID" value="NZ_JADBEB010000001.1"/>
</dbReference>
<comment type="caution">
    <text evidence="1">The sequence shown here is derived from an EMBL/GenBank/DDBJ whole genome shotgun (WGS) entry which is preliminary data.</text>
</comment>
<proteinExistence type="predicted"/>